<evidence type="ECO:0000256" key="3">
    <source>
        <dbReference type="ARBA" id="ARBA00004906"/>
    </source>
</evidence>
<evidence type="ECO:0000256" key="8">
    <source>
        <dbReference type="ARBA" id="ARBA00022723"/>
    </source>
</evidence>
<evidence type="ECO:0000256" key="13">
    <source>
        <dbReference type="SAM" id="MobiDB-lite"/>
    </source>
</evidence>
<feature type="region of interest" description="Disordered" evidence="13">
    <location>
        <begin position="1"/>
        <end position="125"/>
    </location>
</feature>
<dbReference type="Pfam" id="PF23230">
    <property type="entry name" value="zf-C2H2_13"/>
    <property type="match status" value="1"/>
</dbReference>
<evidence type="ECO:0000256" key="6">
    <source>
        <dbReference type="ARBA" id="ARBA00022553"/>
    </source>
</evidence>
<dbReference type="Pfam" id="PF23202">
    <property type="entry name" value="PAH_ZNF598"/>
    <property type="match status" value="1"/>
</dbReference>
<dbReference type="CDD" id="cd16615">
    <property type="entry name" value="RING-HC_ZNF598"/>
    <property type="match status" value="1"/>
</dbReference>
<comment type="pathway">
    <text evidence="3">Protein modification; protein ubiquitination.</text>
</comment>
<keyword evidence="16" id="KW-1185">Reference proteome</keyword>
<organism evidence="15 16">
    <name type="scientific">Sporothrix epigloea</name>
    <dbReference type="NCBI Taxonomy" id="1892477"/>
    <lineage>
        <taxon>Eukaryota</taxon>
        <taxon>Fungi</taxon>
        <taxon>Dikarya</taxon>
        <taxon>Ascomycota</taxon>
        <taxon>Pezizomycotina</taxon>
        <taxon>Sordariomycetes</taxon>
        <taxon>Sordariomycetidae</taxon>
        <taxon>Ophiostomatales</taxon>
        <taxon>Ophiostomataceae</taxon>
        <taxon>Sporothrix</taxon>
    </lineage>
</organism>
<dbReference type="PANTHER" id="PTHR22938">
    <property type="entry name" value="ZINC FINGER PROTEIN 598"/>
    <property type="match status" value="1"/>
</dbReference>
<dbReference type="Proteomes" id="UP001642501">
    <property type="component" value="Unassembled WGS sequence"/>
</dbReference>
<evidence type="ECO:0000256" key="10">
    <source>
        <dbReference type="ARBA" id="ARBA00022833"/>
    </source>
</evidence>
<dbReference type="InterPro" id="IPR013087">
    <property type="entry name" value="Znf_C2H2_type"/>
</dbReference>
<dbReference type="InterPro" id="IPR013083">
    <property type="entry name" value="Znf_RING/FYVE/PHD"/>
</dbReference>
<keyword evidence="6" id="KW-0597">Phosphoprotein</keyword>
<feature type="compositionally biased region" description="Basic and acidic residues" evidence="13">
    <location>
        <begin position="68"/>
        <end position="81"/>
    </location>
</feature>
<keyword evidence="10" id="KW-0862">Zinc</keyword>
<feature type="compositionally biased region" description="Basic and acidic residues" evidence="13">
    <location>
        <begin position="23"/>
        <end position="34"/>
    </location>
</feature>
<feature type="region of interest" description="Disordered" evidence="13">
    <location>
        <begin position="829"/>
        <end position="867"/>
    </location>
</feature>
<dbReference type="InterPro" id="IPR044288">
    <property type="entry name" value="ZNF598/HEL2"/>
</dbReference>
<feature type="compositionally biased region" description="Low complexity" evidence="13">
    <location>
        <begin position="409"/>
        <end position="419"/>
    </location>
</feature>
<protein>
    <recommendedName>
        <fullName evidence="4">RING-type E3 ubiquitin transferase</fullName>
        <ecNumber evidence="4">2.3.2.27</ecNumber>
    </recommendedName>
</protein>
<keyword evidence="9 12" id="KW-0863">Zinc-finger</keyword>
<name>A0ABP0DJD9_9PEZI</name>
<evidence type="ECO:0000256" key="2">
    <source>
        <dbReference type="ARBA" id="ARBA00004496"/>
    </source>
</evidence>
<feature type="compositionally biased region" description="Low complexity" evidence="13">
    <location>
        <begin position="646"/>
        <end position="662"/>
    </location>
</feature>
<feature type="compositionally biased region" description="Low complexity" evidence="13">
    <location>
        <begin position="91"/>
        <end position="100"/>
    </location>
</feature>
<evidence type="ECO:0000256" key="11">
    <source>
        <dbReference type="ARBA" id="ARBA00035113"/>
    </source>
</evidence>
<feature type="region of interest" description="Disordered" evidence="13">
    <location>
        <begin position="646"/>
        <end position="709"/>
    </location>
</feature>
<comment type="similarity">
    <text evidence="11">Belongs to the ZNF598/HEL2 family.</text>
</comment>
<dbReference type="Pfam" id="PF13920">
    <property type="entry name" value="zf-C3HC4_3"/>
    <property type="match status" value="1"/>
</dbReference>
<dbReference type="Gene3D" id="3.30.40.10">
    <property type="entry name" value="Zinc/RING finger domain, C3HC4 (zinc finger)"/>
    <property type="match status" value="1"/>
</dbReference>
<keyword evidence="5" id="KW-0963">Cytoplasm</keyword>
<gene>
    <name evidence="15" type="ORF">SEPCBS57363_002833</name>
</gene>
<evidence type="ECO:0000256" key="12">
    <source>
        <dbReference type="PROSITE-ProRule" id="PRU00175"/>
    </source>
</evidence>
<evidence type="ECO:0000259" key="14">
    <source>
        <dbReference type="PROSITE" id="PS50089"/>
    </source>
</evidence>
<feature type="domain" description="RING-type" evidence="14">
    <location>
        <begin position="132"/>
        <end position="172"/>
    </location>
</feature>
<evidence type="ECO:0000256" key="5">
    <source>
        <dbReference type="ARBA" id="ARBA00022490"/>
    </source>
</evidence>
<feature type="region of interest" description="Disordered" evidence="13">
    <location>
        <begin position="462"/>
        <end position="504"/>
    </location>
</feature>
<dbReference type="EC" id="2.3.2.27" evidence="4"/>
<comment type="subcellular location">
    <subcellularLocation>
        <location evidence="2">Cytoplasm</location>
    </subcellularLocation>
</comment>
<dbReference type="InterPro" id="IPR001841">
    <property type="entry name" value="Znf_RING"/>
</dbReference>
<dbReference type="InterPro" id="IPR056437">
    <property type="entry name" value="Znf-C2H2_ZNF598/HEL2"/>
</dbReference>
<dbReference type="SMART" id="SM00355">
    <property type="entry name" value="ZnF_C2H2"/>
    <property type="match status" value="4"/>
</dbReference>
<dbReference type="PANTHER" id="PTHR22938:SF0">
    <property type="entry name" value="E3 UBIQUITIN-PROTEIN LIGASE ZNF598"/>
    <property type="match status" value="1"/>
</dbReference>
<evidence type="ECO:0000313" key="16">
    <source>
        <dbReference type="Proteomes" id="UP001642501"/>
    </source>
</evidence>
<comment type="caution">
    <text evidence="15">The sequence shown here is derived from an EMBL/GenBank/DDBJ whole genome shotgun (WGS) entry which is preliminary data.</text>
</comment>
<reference evidence="15 16" key="1">
    <citation type="submission" date="2024-01" db="EMBL/GenBank/DDBJ databases">
        <authorList>
            <person name="Allen C."/>
            <person name="Tagirdzhanova G."/>
        </authorList>
    </citation>
    <scope>NUCLEOTIDE SEQUENCE [LARGE SCALE GENOMIC DNA]</scope>
    <source>
        <strain evidence="15 16">CBS 573.63</strain>
    </source>
</reference>
<dbReference type="SUPFAM" id="SSF57850">
    <property type="entry name" value="RING/U-box"/>
    <property type="match status" value="1"/>
</dbReference>
<evidence type="ECO:0000256" key="4">
    <source>
        <dbReference type="ARBA" id="ARBA00012483"/>
    </source>
</evidence>
<feature type="compositionally biased region" description="Basic and acidic residues" evidence="13">
    <location>
        <begin position="49"/>
        <end position="58"/>
    </location>
</feature>
<keyword evidence="7" id="KW-0808">Transferase</keyword>
<accession>A0ABP0DJD9</accession>
<dbReference type="PROSITE" id="PS50089">
    <property type="entry name" value="ZF_RING_2"/>
    <property type="match status" value="1"/>
</dbReference>
<evidence type="ECO:0000256" key="1">
    <source>
        <dbReference type="ARBA" id="ARBA00000900"/>
    </source>
</evidence>
<evidence type="ECO:0000313" key="15">
    <source>
        <dbReference type="EMBL" id="CAK7267914.1"/>
    </source>
</evidence>
<comment type="catalytic activity">
    <reaction evidence="1">
        <text>S-ubiquitinyl-[E2 ubiquitin-conjugating enzyme]-L-cysteine + [acceptor protein]-L-lysine = [E2 ubiquitin-conjugating enzyme]-L-cysteine + N(6)-ubiquitinyl-[acceptor protein]-L-lysine.</text>
        <dbReference type="EC" id="2.3.2.27"/>
    </reaction>
</comment>
<feature type="compositionally biased region" description="Low complexity" evidence="13">
    <location>
        <begin position="677"/>
        <end position="686"/>
    </location>
</feature>
<evidence type="ECO:0000256" key="9">
    <source>
        <dbReference type="ARBA" id="ARBA00022771"/>
    </source>
</evidence>
<dbReference type="PROSITE" id="PS00028">
    <property type="entry name" value="ZINC_FINGER_C2H2_1"/>
    <property type="match status" value="1"/>
</dbReference>
<proteinExistence type="inferred from homology"/>
<evidence type="ECO:0000256" key="7">
    <source>
        <dbReference type="ARBA" id="ARBA00022679"/>
    </source>
</evidence>
<dbReference type="InterPro" id="IPR057634">
    <property type="entry name" value="PAH_ZNF598/HEL2"/>
</dbReference>
<feature type="region of interest" description="Disordered" evidence="13">
    <location>
        <begin position="400"/>
        <end position="440"/>
    </location>
</feature>
<feature type="compositionally biased region" description="Low complexity" evidence="13">
    <location>
        <begin position="467"/>
        <end position="495"/>
    </location>
</feature>
<sequence>MSEGGGGGDQNANTNPQRRRDRRVGDSGTGDRGRGQGGRGRGGSRHGGGRSDESRGGDTQKQGQHGLSDGENKRGRGDGRRGSVRGGRQSGGRQDSDQSQASVARKDPLLRPPQLTGRDSTDDTSEGDAEVCFICASPLVHHAIAPCNHLTCHICALRMRALYRTKDCPHCRTPAPYVIFTDDPAKRFDTYADADFASTDENIGIKYTKDDIVGDTVLLLRYNCPDGDCDYAGFGWPDLHRHVKTVHHKRMCDLCTRHKKVFTHEHELLTDKALEKHVRHGDDKPGAADQTGFRGHPLCGFCGERFYDDDKLYEHCRNKHERCFICDRRDSRQPHYYRNYNELEKHFQKDHYICTDRECLEKKFVVFEAELDLKAHQLSEHGSTLSKDVRRDVQVVSMADFDLGRNHNSGSGRSQQGRTSRGRDPNAEAPVASGGSQVMRRDEIAYQRQLAIHSAQSVSNRTFGSHLSTPASTSAQASRQSSPANASSNARSLPSGSSPIAPITTGIDPMASVSAADLANMSPADRARFARHGAVIERASNLLGSNPRKINAFRYNISSYRSGSRTATQLIDAFSTLFADTSDTALSSLVREVADLFDDVSKADTLKKALSDRRAAAGGANAVQEDYPSLPLPVVSTSASSGWAAAASSSPSISHSQPSSSSTRVLRLKHSTRLGGTSASTSTPSSRDPGGRVVPGATWTAPPSSRLVSPSVRSVLSNNLPSPAFPALPTAAGKKTSSSASSWVSVDSGAGASTLASRVGANVGGSSNTAGRYASLSATGSGANTRVSRAVGEDNFPALPAAPKPLPPSALGYGRKVVRRDFVNNNPSTEYSWGGESANAPDTVASEAELGTAKGKKKGKKVLVQWG</sequence>
<dbReference type="EMBL" id="CAWUOM010000040">
    <property type="protein sequence ID" value="CAK7267914.1"/>
    <property type="molecule type" value="Genomic_DNA"/>
</dbReference>
<keyword evidence="8" id="KW-0479">Metal-binding</keyword>
<dbReference type="InterPro" id="IPR041888">
    <property type="entry name" value="RING-HC_ZNF598/HEL2"/>
</dbReference>